<dbReference type="RefSeq" id="WP_094786354.1">
    <property type="nucleotide sequence ID" value="NZ_NDXW01000001.1"/>
</dbReference>
<organism evidence="4 5">
    <name type="scientific">Zooshikella ganghwensis</name>
    <dbReference type="NCBI Taxonomy" id="202772"/>
    <lineage>
        <taxon>Bacteria</taxon>
        <taxon>Pseudomonadati</taxon>
        <taxon>Pseudomonadota</taxon>
        <taxon>Gammaproteobacteria</taxon>
        <taxon>Oceanospirillales</taxon>
        <taxon>Zooshikellaceae</taxon>
        <taxon>Zooshikella</taxon>
    </lineage>
</organism>
<dbReference type="Proteomes" id="UP000257039">
    <property type="component" value="Unassembled WGS sequence"/>
</dbReference>
<dbReference type="Pfam" id="PF00378">
    <property type="entry name" value="ECH_1"/>
    <property type="match status" value="1"/>
</dbReference>
<accession>A0A4P9VKV1</accession>
<reference evidence="4 5" key="1">
    <citation type="submission" date="2017-04" db="EMBL/GenBank/DDBJ databases">
        <title>Draft genome sequence of Zooshikella ganghwensis VG4 isolated from Red Sea sediments.</title>
        <authorList>
            <person name="Rehman Z."/>
            <person name="Alam I."/>
            <person name="Kamau A."/>
            <person name="Bajic V."/>
            <person name="Leiknes T."/>
        </authorList>
    </citation>
    <scope>NUCLEOTIDE SEQUENCE [LARGE SCALE GENOMIC DNA]</scope>
    <source>
        <strain evidence="4 5">VG4</strain>
    </source>
</reference>
<dbReference type="PANTHER" id="PTHR43684">
    <property type="match status" value="1"/>
</dbReference>
<evidence type="ECO:0000256" key="3">
    <source>
        <dbReference type="ARBA" id="ARBA00023235"/>
    </source>
</evidence>
<evidence type="ECO:0000256" key="1">
    <source>
        <dbReference type="ARBA" id="ARBA00004275"/>
    </source>
</evidence>
<evidence type="ECO:0000313" key="5">
    <source>
        <dbReference type="Proteomes" id="UP000257039"/>
    </source>
</evidence>
<dbReference type="Gene3D" id="3.90.226.10">
    <property type="entry name" value="2-enoyl-CoA Hydratase, Chain A, domain 1"/>
    <property type="match status" value="1"/>
</dbReference>
<dbReference type="CDD" id="cd06558">
    <property type="entry name" value="crotonase-like"/>
    <property type="match status" value="1"/>
</dbReference>
<dbReference type="SUPFAM" id="SSF52096">
    <property type="entry name" value="ClpP/crotonase"/>
    <property type="match status" value="1"/>
</dbReference>
<keyword evidence="2" id="KW-0576">Peroxisome</keyword>
<dbReference type="InterPro" id="IPR051053">
    <property type="entry name" value="ECH/Chromodomain_protein"/>
</dbReference>
<evidence type="ECO:0000256" key="2">
    <source>
        <dbReference type="ARBA" id="ARBA00023140"/>
    </source>
</evidence>
<proteinExistence type="predicted"/>
<sequence length="252" mass="27377">MSEVLVEQENGCLTLQINRPEKKNALTHSMYTQLTEAILAADEDDSIKNLLITGSGTCFTSGNDINDFMLNPPKDSDSPVFQFLQALANLKKPLIAAVNGNAVGIGTTLLLHCDLVYVGQNAIFQLPFVNLGLCPEAASSYLLPLLAGHRLAAELLLLGQPFDCHKAKEAGLTTQIVEDPSQTLVIAKQAALQLSKQPTQAILLTKQLMKQSIKSTVQDVMQQEGKLFTERLKSPEAHAAFSAFFKKTSQPK</sequence>
<comment type="subcellular location">
    <subcellularLocation>
        <location evidence="1">Peroxisome</location>
    </subcellularLocation>
</comment>
<evidence type="ECO:0000313" key="4">
    <source>
        <dbReference type="EMBL" id="RDH42937.1"/>
    </source>
</evidence>
<dbReference type="InterPro" id="IPR001753">
    <property type="entry name" value="Enoyl-CoA_hydra/iso"/>
</dbReference>
<dbReference type="InterPro" id="IPR029045">
    <property type="entry name" value="ClpP/crotonase-like_dom_sf"/>
</dbReference>
<dbReference type="AlphaFoldDB" id="A0A4P9VKV1"/>
<keyword evidence="5" id="KW-1185">Reference proteome</keyword>
<keyword evidence="3" id="KW-0413">Isomerase</keyword>
<name>A0A4P9VKV1_9GAMM</name>
<protein>
    <submittedName>
        <fullName evidence="4">Enoyl-CoA hydratase</fullName>
    </submittedName>
</protein>
<dbReference type="PANTHER" id="PTHR43684:SF1">
    <property type="entry name" value="ENOYL-COA DELTA ISOMERASE 2"/>
    <property type="match status" value="1"/>
</dbReference>
<gene>
    <name evidence="4" type="ORF">B9G39_05430</name>
</gene>
<comment type="caution">
    <text evidence="4">The sequence shown here is derived from an EMBL/GenBank/DDBJ whole genome shotgun (WGS) entry which is preliminary data.</text>
</comment>
<dbReference type="EMBL" id="NDXW01000001">
    <property type="protein sequence ID" value="RDH42937.1"/>
    <property type="molecule type" value="Genomic_DNA"/>
</dbReference>
<dbReference type="GO" id="GO:0004165">
    <property type="term" value="F:delta(3)-delta(2)-enoyl-CoA isomerase activity"/>
    <property type="evidence" value="ECO:0007669"/>
    <property type="project" value="UniProtKB-ARBA"/>
</dbReference>